<feature type="compositionally biased region" description="Low complexity" evidence="1">
    <location>
        <begin position="345"/>
        <end position="355"/>
    </location>
</feature>
<sequence>MHSAFSMLLSALLLSGAVTTTSAREFEARGKQPHRRVANLTSRDASDRDFTLDALPKTWQQGQAGTNQCTQWGASSPESMCQNNFINAVDDFCIFAPPTPGPNSAIGNTERIEVSWCTKEGYGTRLIPEGTITGAHFIQTKSYVQITGTGDLTKINVPAGDGGGELDPHGADGNGNPIGGLVFTTALSKDGKTYQQVHEWMQFVAYNEFCMRACKGKSATAQANCQHVYDTMGCDWVMPGNYQPGFDSCDADVSDPPGVYGTSTFMQGDASTPSAHAAPKSSNCQAVPSIVPGDTTNPTGANQVKAPAVTSSASSSSSTAASSSSTKTASSSLNRIYDNTAPTLSSNSNANAYNAQPTSTSGVATLSNPLVALSAGAVAFALVLMA</sequence>
<dbReference type="OrthoDB" id="2564904at2759"/>
<dbReference type="GeneID" id="37043288"/>
<proteinExistence type="predicted"/>
<feature type="compositionally biased region" description="Low complexity" evidence="1">
    <location>
        <begin position="310"/>
        <end position="332"/>
    </location>
</feature>
<dbReference type="RefSeq" id="XP_025379552.1">
    <property type="nucleotide sequence ID" value="XM_025521372.1"/>
</dbReference>
<dbReference type="AlphaFoldDB" id="A0A316YU94"/>
<feature type="compositionally biased region" description="Polar residues" evidence="1">
    <location>
        <begin position="261"/>
        <end position="286"/>
    </location>
</feature>
<feature type="region of interest" description="Disordered" evidence="1">
    <location>
        <begin position="340"/>
        <end position="359"/>
    </location>
</feature>
<evidence type="ECO:0000256" key="1">
    <source>
        <dbReference type="SAM" id="MobiDB-lite"/>
    </source>
</evidence>
<evidence type="ECO:0000313" key="3">
    <source>
        <dbReference type="EMBL" id="PWN92354.1"/>
    </source>
</evidence>
<evidence type="ECO:0008006" key="5">
    <source>
        <dbReference type="Google" id="ProtNLM"/>
    </source>
</evidence>
<accession>A0A316YU94</accession>
<dbReference type="Proteomes" id="UP000245768">
    <property type="component" value="Unassembled WGS sequence"/>
</dbReference>
<protein>
    <recommendedName>
        <fullName evidence="5">Macrofage activating glyco protein</fullName>
    </recommendedName>
</protein>
<evidence type="ECO:0000313" key="4">
    <source>
        <dbReference type="Proteomes" id="UP000245768"/>
    </source>
</evidence>
<evidence type="ECO:0000256" key="2">
    <source>
        <dbReference type="SAM" id="SignalP"/>
    </source>
</evidence>
<dbReference type="InParanoid" id="A0A316YU94"/>
<keyword evidence="2" id="KW-0732">Signal</keyword>
<dbReference type="STRING" id="215250.A0A316YU94"/>
<dbReference type="EMBL" id="KZ819635">
    <property type="protein sequence ID" value="PWN92354.1"/>
    <property type="molecule type" value="Genomic_DNA"/>
</dbReference>
<organism evidence="3 4">
    <name type="scientific">Acaromyces ingoldii</name>
    <dbReference type="NCBI Taxonomy" id="215250"/>
    <lineage>
        <taxon>Eukaryota</taxon>
        <taxon>Fungi</taxon>
        <taxon>Dikarya</taxon>
        <taxon>Basidiomycota</taxon>
        <taxon>Ustilaginomycotina</taxon>
        <taxon>Exobasidiomycetes</taxon>
        <taxon>Exobasidiales</taxon>
        <taxon>Cryptobasidiaceae</taxon>
        <taxon>Acaromyces</taxon>
    </lineage>
</organism>
<reference evidence="3" key="1">
    <citation type="journal article" date="2018" name="Mol. Biol. Evol.">
        <title>Broad Genomic Sampling Reveals a Smut Pathogenic Ancestry of the Fungal Clade Ustilaginomycotina.</title>
        <authorList>
            <person name="Kijpornyongpan T."/>
            <person name="Mondo S.J."/>
            <person name="Barry K."/>
            <person name="Sandor L."/>
            <person name="Lee J."/>
            <person name="Lipzen A."/>
            <person name="Pangilinan J."/>
            <person name="LaButti K."/>
            <person name="Hainaut M."/>
            <person name="Henrissat B."/>
            <person name="Grigoriev I.V."/>
            <person name="Spatafora J.W."/>
            <person name="Aime M.C."/>
        </authorList>
    </citation>
    <scope>NUCLEOTIDE SEQUENCE [LARGE SCALE GENOMIC DNA]</scope>
    <source>
        <strain evidence="3">MCA 4198</strain>
    </source>
</reference>
<feature type="region of interest" description="Disordered" evidence="1">
    <location>
        <begin position="260"/>
        <end position="333"/>
    </location>
</feature>
<name>A0A316YU94_9BASI</name>
<gene>
    <name evidence="3" type="ORF">FA10DRAFT_266133</name>
</gene>
<keyword evidence="4" id="KW-1185">Reference proteome</keyword>
<feature type="signal peptide" evidence="2">
    <location>
        <begin position="1"/>
        <end position="23"/>
    </location>
</feature>
<feature type="chain" id="PRO_5016292191" description="Macrofage activating glyco protein" evidence="2">
    <location>
        <begin position="24"/>
        <end position="386"/>
    </location>
</feature>